<dbReference type="Gene3D" id="1.10.3210.10">
    <property type="entry name" value="Hypothetical protein af1432"/>
    <property type="match status" value="1"/>
</dbReference>
<reference evidence="3" key="1">
    <citation type="journal article" date="2014" name="Int. J. Syst. Evol. Microbiol.">
        <title>Complete genome sequence of Corynebacterium casei LMG S-19264T (=DSM 44701T), isolated from a smear-ripened cheese.</title>
        <authorList>
            <consortium name="US DOE Joint Genome Institute (JGI-PGF)"/>
            <person name="Walter F."/>
            <person name="Albersmeier A."/>
            <person name="Kalinowski J."/>
            <person name="Ruckert C."/>
        </authorList>
    </citation>
    <scope>NUCLEOTIDE SEQUENCE</scope>
    <source>
        <strain evidence="3">KCTC 42590</strain>
    </source>
</reference>
<dbReference type="CDD" id="cd24052">
    <property type="entry name" value="ASKHA_NBD_HpPPX-GppA-like"/>
    <property type="match status" value="1"/>
</dbReference>
<dbReference type="Gene3D" id="3.30.420.150">
    <property type="entry name" value="Exopolyphosphatase. Domain 2"/>
    <property type="match status" value="1"/>
</dbReference>
<dbReference type="InterPro" id="IPR043129">
    <property type="entry name" value="ATPase_NBD"/>
</dbReference>
<dbReference type="Pfam" id="PF21697">
    <property type="entry name" value="Ppx_C"/>
    <property type="match status" value="1"/>
</dbReference>
<dbReference type="Proteomes" id="UP000630923">
    <property type="component" value="Unassembled WGS sequence"/>
</dbReference>
<dbReference type="GO" id="GO:0016462">
    <property type="term" value="F:pyrophosphatase activity"/>
    <property type="evidence" value="ECO:0007669"/>
    <property type="project" value="TreeGrafter"/>
</dbReference>
<protein>
    <submittedName>
        <fullName evidence="3">Exopolyphosphatase</fullName>
    </submittedName>
</protein>
<organism evidence="3 4">
    <name type="scientific">Kordiimonas sediminis</name>
    <dbReference type="NCBI Taxonomy" id="1735581"/>
    <lineage>
        <taxon>Bacteria</taxon>
        <taxon>Pseudomonadati</taxon>
        <taxon>Pseudomonadota</taxon>
        <taxon>Alphaproteobacteria</taxon>
        <taxon>Kordiimonadales</taxon>
        <taxon>Kordiimonadaceae</taxon>
        <taxon>Kordiimonas</taxon>
    </lineage>
</organism>
<dbReference type="PANTHER" id="PTHR30005:SF0">
    <property type="entry name" value="RETROGRADE REGULATION PROTEIN 2"/>
    <property type="match status" value="1"/>
</dbReference>
<dbReference type="InterPro" id="IPR003695">
    <property type="entry name" value="Ppx_GppA_N"/>
</dbReference>
<evidence type="ECO:0000259" key="1">
    <source>
        <dbReference type="Pfam" id="PF02541"/>
    </source>
</evidence>
<dbReference type="SUPFAM" id="SSF53067">
    <property type="entry name" value="Actin-like ATPase domain"/>
    <property type="match status" value="2"/>
</dbReference>
<evidence type="ECO:0000313" key="3">
    <source>
        <dbReference type="EMBL" id="GHF27730.1"/>
    </source>
</evidence>
<dbReference type="InterPro" id="IPR048951">
    <property type="entry name" value="Ppx_C"/>
</dbReference>
<keyword evidence="4" id="KW-1185">Reference proteome</keyword>
<reference evidence="3" key="2">
    <citation type="submission" date="2020-09" db="EMBL/GenBank/DDBJ databases">
        <authorList>
            <person name="Sun Q."/>
            <person name="Kim S."/>
        </authorList>
    </citation>
    <scope>NUCLEOTIDE SEQUENCE</scope>
    <source>
        <strain evidence="3">KCTC 42590</strain>
    </source>
</reference>
<sequence length="514" mass="56659">MTTGKLSLSKNPNNYVGVIDIGSNSVRLVVFSGFHRVPEIIFNEKTLCGLGADVGTTGNMGKASMKLAMSTLKRFKALCHQMEVKEVYALATAALRDAKNGPAFKKKVEQECGLPIEIISGEAEGRLSALGVISGEPTATGIVGDLGGGSLELVRVAEGQVHEKISLPIGPLRLTAKHGRSTRILKKELRSIFSAIDWLQENGGNNLYLVGGAWRNISKLMMRERAAPLPILHGFETSQKEMSDYCRRISGVRPEDLPFGQMLSARRRDVLPMAALILKELISITKPKSVILSSYGLREGFLFDHLSKPKKKLDPFLYTCRELAEERCRFVEHADLLFDWTRPIFETHKVKNIKRQHRLHTAICLLADIAWRGHPDFRAERAVETILHGNFFGVSHADRSYIGVALNDVYGAPIDQQLIAKVLPLLTVGDMQEARMMGAAIRLAQRLSGGAKVALEASSLIVTKSKLILKISTAQRDIANEVVEKRLSNLAQLIGRKPLIQVGSVSLAHMEEYS</sequence>
<evidence type="ECO:0000313" key="4">
    <source>
        <dbReference type="Proteomes" id="UP000630923"/>
    </source>
</evidence>
<feature type="domain" description="Ppx/GppA phosphatase N-terminal" evidence="1">
    <location>
        <begin position="38"/>
        <end position="307"/>
    </location>
</feature>
<dbReference type="Pfam" id="PF02541">
    <property type="entry name" value="Ppx-GppA"/>
    <property type="match status" value="1"/>
</dbReference>
<evidence type="ECO:0000259" key="2">
    <source>
        <dbReference type="Pfam" id="PF21697"/>
    </source>
</evidence>
<feature type="domain" description="Exopolyphosphatase C-terminal" evidence="2">
    <location>
        <begin position="319"/>
        <end position="497"/>
    </location>
</feature>
<dbReference type="PANTHER" id="PTHR30005">
    <property type="entry name" value="EXOPOLYPHOSPHATASE"/>
    <property type="match status" value="1"/>
</dbReference>
<dbReference type="AlphaFoldDB" id="A0A919AX78"/>
<comment type="caution">
    <text evidence="3">The sequence shown here is derived from an EMBL/GenBank/DDBJ whole genome shotgun (WGS) entry which is preliminary data.</text>
</comment>
<proteinExistence type="predicted"/>
<accession>A0A919AX78</accession>
<dbReference type="InterPro" id="IPR050273">
    <property type="entry name" value="GppA/Ppx_hydrolase"/>
</dbReference>
<name>A0A919AX78_9PROT</name>
<dbReference type="EMBL" id="BNCI01000002">
    <property type="protein sequence ID" value="GHF27730.1"/>
    <property type="molecule type" value="Genomic_DNA"/>
</dbReference>
<dbReference type="Gene3D" id="3.30.420.40">
    <property type="match status" value="1"/>
</dbReference>
<gene>
    <name evidence="3" type="ORF">GCM10017044_23540</name>
</gene>